<name>A0A6J1S556_FRAOC</name>
<dbReference type="KEGG" id="foc:113204734"/>
<dbReference type="Proteomes" id="UP000504606">
    <property type="component" value="Unplaced"/>
</dbReference>
<dbReference type="OrthoDB" id="10663952at2759"/>
<keyword evidence="2" id="KW-1185">Reference proteome</keyword>
<evidence type="ECO:0000313" key="2">
    <source>
        <dbReference type="Proteomes" id="UP000504606"/>
    </source>
</evidence>
<feature type="chain" id="PRO_5038775266" evidence="1">
    <location>
        <begin position="28"/>
        <end position="308"/>
    </location>
</feature>
<sequence length="308" mass="35810">MARNNVIMVSTALLAALLLGTLPLGRAQPTSQDDADAAAVATEPRTPTDVMLGDEAVADDEDMRGRMAFLILSLWDRELQGLDGVDTLAEGHARKRRETVFRPLWVSKDRHAHRQRLRQRYWAELRRAQRFGRDAEAAEARRHHHQDAAGRPLFHLRAAQAERALSRARRAAAPLSEAELMDAAVDGELQRLSRVRRQWAFRPLFVGKESQARYRRPRRDVDDDDVEEVVTAADTMEAAPSRRRREFVDVPLFAVKQIEAERHREEEEITHPHYRAEQRQRLDQAEEAAREYRNYYRGNYRDYYRYYG</sequence>
<gene>
    <name evidence="3" type="primary">LOC113204734</name>
</gene>
<dbReference type="GeneID" id="113204734"/>
<evidence type="ECO:0000256" key="1">
    <source>
        <dbReference type="SAM" id="SignalP"/>
    </source>
</evidence>
<evidence type="ECO:0000313" key="3">
    <source>
        <dbReference type="RefSeq" id="XP_026275798.2"/>
    </source>
</evidence>
<dbReference type="AlphaFoldDB" id="A0A6J1S556"/>
<reference evidence="3" key="1">
    <citation type="submission" date="2025-08" db="UniProtKB">
        <authorList>
            <consortium name="RefSeq"/>
        </authorList>
    </citation>
    <scope>IDENTIFICATION</scope>
    <source>
        <tissue evidence="3">Whole organism</tissue>
    </source>
</reference>
<proteinExistence type="predicted"/>
<feature type="signal peptide" evidence="1">
    <location>
        <begin position="1"/>
        <end position="27"/>
    </location>
</feature>
<accession>A0A6J1S556</accession>
<protein>
    <submittedName>
        <fullName evidence="3">Uncharacterized protein LOC113204734</fullName>
    </submittedName>
</protein>
<dbReference type="RefSeq" id="XP_026275798.2">
    <property type="nucleotide sequence ID" value="XM_026420013.2"/>
</dbReference>
<keyword evidence="1" id="KW-0732">Signal</keyword>
<organism evidence="2 3">
    <name type="scientific">Frankliniella occidentalis</name>
    <name type="common">Western flower thrips</name>
    <name type="synonym">Euthrips occidentalis</name>
    <dbReference type="NCBI Taxonomy" id="133901"/>
    <lineage>
        <taxon>Eukaryota</taxon>
        <taxon>Metazoa</taxon>
        <taxon>Ecdysozoa</taxon>
        <taxon>Arthropoda</taxon>
        <taxon>Hexapoda</taxon>
        <taxon>Insecta</taxon>
        <taxon>Pterygota</taxon>
        <taxon>Neoptera</taxon>
        <taxon>Paraneoptera</taxon>
        <taxon>Thysanoptera</taxon>
        <taxon>Terebrantia</taxon>
        <taxon>Thripoidea</taxon>
        <taxon>Thripidae</taxon>
        <taxon>Frankliniella</taxon>
    </lineage>
</organism>